<organism evidence="2 3">
    <name type="scientific">Paenibacillus amylolyticus</name>
    <dbReference type="NCBI Taxonomy" id="1451"/>
    <lineage>
        <taxon>Bacteria</taxon>
        <taxon>Bacillati</taxon>
        <taxon>Bacillota</taxon>
        <taxon>Bacilli</taxon>
        <taxon>Bacillales</taxon>
        <taxon>Paenibacillaceae</taxon>
        <taxon>Paenibacillus</taxon>
    </lineage>
</organism>
<dbReference type="AlphaFoldDB" id="A0A5M9X1B8"/>
<name>A0A5M9X1B8_PAEAM</name>
<dbReference type="Pfam" id="PF12867">
    <property type="entry name" value="DinB_2"/>
    <property type="match status" value="1"/>
</dbReference>
<gene>
    <name evidence="2" type="ORF">EC604_27535</name>
</gene>
<sequence length="165" mass="18340">MMGNTTVNIESIISAYVHAYEEIEQEIAGLTEQQLKWKSSPSSWSVTEVLAHLVDHSIVVSFRIREILAGSPATLPGFNQEAWITGQKANEEQISQLITIANGLVQYNSGLLERLSDEEWEKTGVNFKGETVSLTAIIPGFVAHVQNHLNQIRRIKQAAAEKQVQ</sequence>
<dbReference type="OrthoDB" id="2853529at2"/>
<dbReference type="SUPFAM" id="SSF109854">
    <property type="entry name" value="DinB/YfiT-like putative metalloenzymes"/>
    <property type="match status" value="1"/>
</dbReference>
<evidence type="ECO:0000259" key="1">
    <source>
        <dbReference type="Pfam" id="PF12867"/>
    </source>
</evidence>
<dbReference type="Gene3D" id="1.20.120.450">
    <property type="entry name" value="dinb family like domain"/>
    <property type="match status" value="1"/>
</dbReference>
<proteinExistence type="predicted"/>
<evidence type="ECO:0000313" key="2">
    <source>
        <dbReference type="EMBL" id="KAA8787589.1"/>
    </source>
</evidence>
<accession>A0A5M9X1B8</accession>
<dbReference type="EMBL" id="RIAS01000025">
    <property type="protein sequence ID" value="KAA8787589.1"/>
    <property type="molecule type" value="Genomic_DNA"/>
</dbReference>
<dbReference type="InterPro" id="IPR024775">
    <property type="entry name" value="DinB-like"/>
</dbReference>
<feature type="domain" description="DinB-like" evidence="1">
    <location>
        <begin position="17"/>
        <end position="152"/>
    </location>
</feature>
<reference evidence="2 3" key="1">
    <citation type="journal article" date="2019" name="J. Ind. Microbiol. Biotechnol.">
        <title>Paenibacillus amylolyticus 27C64 has a diverse set of carbohydrate-active enzymes and complete pectin deconstruction system.</title>
        <authorList>
            <person name="Keggi C."/>
            <person name="Doran-Peterson J."/>
        </authorList>
    </citation>
    <scope>NUCLEOTIDE SEQUENCE [LARGE SCALE GENOMIC DNA]</scope>
    <source>
        <strain evidence="2 3">27C64</strain>
    </source>
</reference>
<comment type="caution">
    <text evidence="2">The sequence shown here is derived from an EMBL/GenBank/DDBJ whole genome shotgun (WGS) entry which is preliminary data.</text>
</comment>
<evidence type="ECO:0000313" key="3">
    <source>
        <dbReference type="Proteomes" id="UP000323664"/>
    </source>
</evidence>
<dbReference type="InterPro" id="IPR034660">
    <property type="entry name" value="DinB/YfiT-like"/>
</dbReference>
<dbReference type="Proteomes" id="UP000323664">
    <property type="component" value="Unassembled WGS sequence"/>
</dbReference>
<protein>
    <submittedName>
        <fullName evidence="2">DinB family protein</fullName>
    </submittedName>
</protein>